<evidence type="ECO:0000256" key="1">
    <source>
        <dbReference type="ARBA" id="ARBA00005709"/>
    </source>
</evidence>
<keyword evidence="3 4" id="KW-0975">Bacterial flagellum</keyword>
<evidence type="ECO:0000259" key="6">
    <source>
        <dbReference type="Pfam" id="PF00700"/>
    </source>
</evidence>
<keyword evidence="2 4" id="KW-0964">Secreted</keyword>
<name>A0ABQ4Q6M8_9BURK</name>
<dbReference type="Pfam" id="PF00700">
    <property type="entry name" value="Flagellin_C"/>
    <property type="match status" value="1"/>
</dbReference>
<protein>
    <recommendedName>
        <fullName evidence="4">Flagellin</fullName>
    </recommendedName>
</protein>
<dbReference type="InterPro" id="IPR046358">
    <property type="entry name" value="Flagellin_C"/>
</dbReference>
<dbReference type="InterPro" id="IPR001029">
    <property type="entry name" value="Flagellin_N"/>
</dbReference>
<keyword evidence="7" id="KW-0282">Flagellum</keyword>
<feature type="domain" description="Flagellin C-terminal" evidence="6">
    <location>
        <begin position="411"/>
        <end position="496"/>
    </location>
</feature>
<dbReference type="Pfam" id="PF00669">
    <property type="entry name" value="Flagellin_N"/>
    <property type="match status" value="1"/>
</dbReference>
<dbReference type="Pfam" id="PF07196">
    <property type="entry name" value="Flagellin_IN"/>
    <property type="match status" value="1"/>
</dbReference>
<comment type="caution">
    <text evidence="7">The sequence shown here is derived from an EMBL/GenBank/DDBJ whole genome shotgun (WGS) entry which is preliminary data.</text>
</comment>
<dbReference type="Gene3D" id="2.30.220.10">
    <property type="entry name" value="f41 fragment of flagellin, C-terminal domain"/>
    <property type="match status" value="1"/>
</dbReference>
<gene>
    <name evidence="7" type="primary">fliC</name>
    <name evidence="7" type="ORF">NCCP691_27110</name>
</gene>
<dbReference type="RefSeq" id="WP_220809114.1">
    <property type="nucleotide sequence ID" value="NZ_BPMK01000011.1"/>
</dbReference>
<keyword evidence="7" id="KW-0966">Cell projection</keyword>
<comment type="function">
    <text evidence="4">Flagellin is the subunit protein which polymerizes to form the filaments of bacterial flagella.</text>
</comment>
<comment type="subcellular location">
    <subcellularLocation>
        <location evidence="4">Secreted</location>
    </subcellularLocation>
    <subcellularLocation>
        <location evidence="4">Bacterial flagellum</location>
    </subcellularLocation>
</comment>
<accession>A0ABQ4Q6M8</accession>
<dbReference type="PANTHER" id="PTHR42792:SF2">
    <property type="entry name" value="FLAGELLIN"/>
    <property type="match status" value="1"/>
</dbReference>
<dbReference type="Gene3D" id="2.170.280.10">
    <property type="entry name" value="f41 fragment of flagellin, middle domain"/>
    <property type="match status" value="1"/>
</dbReference>
<evidence type="ECO:0000256" key="2">
    <source>
        <dbReference type="ARBA" id="ARBA00022525"/>
    </source>
</evidence>
<evidence type="ECO:0000256" key="3">
    <source>
        <dbReference type="ARBA" id="ARBA00023143"/>
    </source>
</evidence>
<dbReference type="Proteomes" id="UP000887222">
    <property type="component" value="Unassembled WGS sequence"/>
</dbReference>
<proteinExistence type="inferred from homology"/>
<dbReference type="SUPFAM" id="SSF64518">
    <property type="entry name" value="Phase 1 flagellin"/>
    <property type="match status" value="1"/>
</dbReference>
<dbReference type="PANTHER" id="PTHR42792">
    <property type="entry name" value="FLAGELLIN"/>
    <property type="match status" value="1"/>
</dbReference>
<evidence type="ECO:0000259" key="5">
    <source>
        <dbReference type="Pfam" id="PF00669"/>
    </source>
</evidence>
<organism evidence="7 8">
    <name type="scientific">Noviherbaspirillum aridicola</name>
    <dbReference type="NCBI Taxonomy" id="2849687"/>
    <lineage>
        <taxon>Bacteria</taxon>
        <taxon>Pseudomonadati</taxon>
        <taxon>Pseudomonadota</taxon>
        <taxon>Betaproteobacteria</taxon>
        <taxon>Burkholderiales</taxon>
        <taxon>Oxalobacteraceae</taxon>
        <taxon>Noviherbaspirillum</taxon>
    </lineage>
</organism>
<comment type="similarity">
    <text evidence="1 4">Belongs to the bacterial flagellin family.</text>
</comment>
<dbReference type="InterPro" id="IPR001492">
    <property type="entry name" value="Flagellin"/>
</dbReference>
<feature type="domain" description="Flagellin N-terminal" evidence="5">
    <location>
        <begin position="5"/>
        <end position="141"/>
    </location>
</feature>
<evidence type="ECO:0000313" key="7">
    <source>
        <dbReference type="EMBL" id="GIZ52697.1"/>
    </source>
</evidence>
<sequence length="498" mass="50388">MAAYINTNIASLNSQRNLNKSEGALSTSLQRLSSGLRINSAKDDAAGLAISQRMTAQINGMDVARRNANDGVSLAQTAESALGNAGDLLQRIRELAVQSSNASNSAGDRQSLNAEVGQLTQELERLANSTEFNGKKLFDGSFGSAQFQVGANAGQTITTNTANLRTSAYGNNQATTAAGAGVGSAVATSSAVTAGAVTVNGFAGSKDIAVGAGDSAKAVAAKVNQVTTDTGVTATARTDAKVSFSASGSYNLTIKGDNDTAETVSFSLSAFNTADGLSSAVTAFNDKSAKTGVTASLNSTGDAVILTSSTGADIVIADTAVANGGTTTVQGLKADGSTAVGDPAVLTVDTDVNTAYTTGLVTFDSEKSFSAVQADSGTNILGAIGAVTTNSKLNKVSEVDVSTFNKAQEAIKTIDSALNMINGERAKFGALQSRFASTITSLQTSSENLSAARSRIQDTDFAAETASLTRSQILQQAGTAMLAQANSLPNSVLSLLRG</sequence>
<evidence type="ECO:0000256" key="4">
    <source>
        <dbReference type="RuleBase" id="RU362073"/>
    </source>
</evidence>
<dbReference type="Gene3D" id="6.10.10.10">
    <property type="entry name" value="Flagellar export chaperone, C-terminal domain"/>
    <property type="match status" value="1"/>
</dbReference>
<keyword evidence="8" id="KW-1185">Reference proteome</keyword>
<dbReference type="InterPro" id="IPR042187">
    <property type="entry name" value="Flagellin_C_sub2"/>
</dbReference>
<dbReference type="Gene3D" id="6.10.280.190">
    <property type="match status" value="1"/>
</dbReference>
<reference evidence="7 8" key="1">
    <citation type="journal article" date="2022" name="Int. J. Syst. Evol. Microbiol.">
        <title>Noviherbaspirillum aridicola sp. nov., isolated from an arid soil in Pakistan.</title>
        <authorList>
            <person name="Khan I.U."/>
            <person name="Saqib M."/>
            <person name="Amin A."/>
            <person name="Hussain F."/>
            <person name="Li L."/>
            <person name="Liu Y.H."/>
            <person name="Fang B.Z."/>
            <person name="Ahmed I."/>
            <person name="Li W.J."/>
        </authorList>
    </citation>
    <scope>NUCLEOTIDE SEQUENCE [LARGE SCALE GENOMIC DNA]</scope>
    <source>
        <strain evidence="7 8">NCCP-691</strain>
    </source>
</reference>
<dbReference type="Gene3D" id="1.20.1330.10">
    <property type="entry name" value="f41 fragment of flagellin, N-terminal domain"/>
    <property type="match status" value="1"/>
</dbReference>
<evidence type="ECO:0000313" key="8">
    <source>
        <dbReference type="Proteomes" id="UP000887222"/>
    </source>
</evidence>
<keyword evidence="7" id="KW-0969">Cilium</keyword>
<dbReference type="EMBL" id="BPMK01000011">
    <property type="protein sequence ID" value="GIZ52697.1"/>
    <property type="molecule type" value="Genomic_DNA"/>
</dbReference>
<dbReference type="PRINTS" id="PR00207">
    <property type="entry name" value="FLAGELLIN"/>
</dbReference>
<dbReference type="InterPro" id="IPR010810">
    <property type="entry name" value="Flagellin_hook_IN_motif"/>
</dbReference>